<accession>A0A5J4KX35</accession>
<evidence type="ECO:0000313" key="2">
    <source>
        <dbReference type="EMBL" id="GER93804.1"/>
    </source>
</evidence>
<keyword evidence="2" id="KW-0238">DNA-binding</keyword>
<feature type="domain" description="Magnetosome protein MamS/MamX" evidence="1">
    <location>
        <begin position="49"/>
        <end position="134"/>
    </location>
</feature>
<sequence>MRAKRIIGLVVALSLILTTSMAFAAWKGWRGSGGWGMGSQYNRMYNPATVETVSGTVESVDKITPMKGMMYGVHLVLKTDKETIPVHLGPSWYIERLDTKIEKGDKIEVKGSRVTFAGKPAIIAAEVKKGGSVLILRDSAGIPVWAGWRR</sequence>
<comment type="caution">
    <text evidence="2">The sequence shown here is derived from an EMBL/GenBank/DDBJ whole genome shotgun (WGS) entry which is preliminary data.</text>
</comment>
<protein>
    <submittedName>
        <fullName evidence="2">DNA-binding protein</fullName>
    </submittedName>
</protein>
<dbReference type="AlphaFoldDB" id="A0A5J4KX35"/>
<name>A0A5J4KX35_9ZZZZ</name>
<dbReference type="Pfam" id="PF26390">
    <property type="entry name" value="MamS_MamX"/>
    <property type="match status" value="1"/>
</dbReference>
<reference evidence="2" key="1">
    <citation type="submission" date="2019-10" db="EMBL/GenBank/DDBJ databases">
        <title>Metagenomic sequencing of thiosulfate-disproportionating enrichment culture.</title>
        <authorList>
            <person name="Umezawa K."/>
            <person name="Kojima H."/>
            <person name="Fukui M."/>
        </authorList>
    </citation>
    <scope>NUCLEOTIDE SEQUENCE</scope>
    <source>
        <strain evidence="2">45J</strain>
    </source>
</reference>
<evidence type="ECO:0000259" key="1">
    <source>
        <dbReference type="Pfam" id="PF26390"/>
    </source>
</evidence>
<dbReference type="EMBL" id="BLAB01000001">
    <property type="protein sequence ID" value="GER93804.1"/>
    <property type="molecule type" value="Genomic_DNA"/>
</dbReference>
<organism evidence="2">
    <name type="scientific">hot springs metagenome</name>
    <dbReference type="NCBI Taxonomy" id="433727"/>
    <lineage>
        <taxon>unclassified sequences</taxon>
        <taxon>metagenomes</taxon>
        <taxon>ecological metagenomes</taxon>
    </lineage>
</organism>
<dbReference type="GO" id="GO:0003677">
    <property type="term" value="F:DNA binding"/>
    <property type="evidence" value="ECO:0007669"/>
    <property type="project" value="UniProtKB-KW"/>
</dbReference>
<proteinExistence type="predicted"/>
<dbReference type="InterPro" id="IPR058837">
    <property type="entry name" value="MamS_MamX_dom"/>
</dbReference>
<gene>
    <name evidence="2" type="ORF">A45J_1560</name>
</gene>